<keyword evidence="4 6" id="KW-1133">Transmembrane helix</keyword>
<dbReference type="GO" id="GO:0005886">
    <property type="term" value="C:plasma membrane"/>
    <property type="evidence" value="ECO:0007669"/>
    <property type="project" value="UniProtKB-SubCell"/>
</dbReference>
<name>A0A7S2LT46_9STRA</name>
<evidence type="ECO:0000313" key="8">
    <source>
        <dbReference type="EMBL" id="CAD9615573.1"/>
    </source>
</evidence>
<evidence type="ECO:0000256" key="5">
    <source>
        <dbReference type="ARBA" id="ARBA00023136"/>
    </source>
</evidence>
<evidence type="ECO:0000256" key="7">
    <source>
        <dbReference type="SAM" id="MobiDB-lite"/>
    </source>
</evidence>
<dbReference type="AlphaFoldDB" id="A0A7S2LT46"/>
<comment type="function">
    <text evidence="6">Choline transporter.</text>
</comment>
<keyword evidence="3 6" id="KW-0812">Transmembrane</keyword>
<gene>
    <name evidence="8" type="ORF">LDAN0321_LOCUS21484</name>
</gene>
<feature type="transmembrane region" description="Helical" evidence="6">
    <location>
        <begin position="118"/>
        <end position="139"/>
    </location>
</feature>
<proteinExistence type="inferred from homology"/>
<feature type="transmembrane region" description="Helical" evidence="6">
    <location>
        <begin position="253"/>
        <end position="276"/>
    </location>
</feature>
<protein>
    <recommendedName>
        <fullName evidence="6">Choline transporter-like protein</fullName>
    </recommendedName>
</protein>
<sequence length="494" mass="53531">MAYSNTPITVMGTPIGGGQQQPTSSDYTKGEDQGNHFRDVGFGVLYYLNFFAIVAVAALYGPDALSKSDDDGDTDPVDDKSDSVSSYDGYIYVGVVCGVSSLILSGLSFSVMTRIAEFLIKFSLLFSVGLSGLLCIVSFASSNWVGGAVGLIFFALFVCYACSVWSRIPFATANLVTAIAAIRANFGVGLAAYIFVIVGFAWTMLWTIAFVGAASASEVCSPKEDDDGNEIEGEETCSGNAFYFFLLLISFYWVHQVLTNTLIVTVAGTVGTWWFAPEEANSCCSQGVRDSFMRATTYSFGSVCFGSLIVAIIQALKTMVEMARNEEGGDNILLCIADCLLGCIESLVEYFNKWAFIYVGLYGYAYCEAGKNVMNLFKSRGWDAIIVDDLTDMVFGMVSFAIGLITGAIGIVLEQSTDWFDDNDNDDINPTWVTFILGLIIGWIIASILMGTISSAVNTVIVLFAEAPAEFDQNHNELSRKMRAAYLEYHPGSL</sequence>
<feature type="transmembrane region" description="Helical" evidence="6">
    <location>
        <begin position="90"/>
        <end position="111"/>
    </location>
</feature>
<feature type="transmembrane region" description="Helical" evidence="6">
    <location>
        <begin position="390"/>
        <end position="412"/>
    </location>
</feature>
<evidence type="ECO:0000256" key="4">
    <source>
        <dbReference type="ARBA" id="ARBA00022989"/>
    </source>
</evidence>
<keyword evidence="5 6" id="KW-0472">Membrane</keyword>
<dbReference type="PANTHER" id="PTHR12385:SF4">
    <property type="entry name" value="PROTEIN PNS1"/>
    <property type="match status" value="1"/>
</dbReference>
<dbReference type="Pfam" id="PF04515">
    <property type="entry name" value="Choline_transpo"/>
    <property type="match status" value="1"/>
</dbReference>
<feature type="transmembrane region" description="Helical" evidence="6">
    <location>
        <begin position="432"/>
        <end position="465"/>
    </location>
</feature>
<dbReference type="GO" id="GO:0022857">
    <property type="term" value="F:transmembrane transporter activity"/>
    <property type="evidence" value="ECO:0007669"/>
    <property type="project" value="UniProtKB-UniRule"/>
</dbReference>
<dbReference type="EMBL" id="HBGY01034170">
    <property type="protein sequence ID" value="CAD9615573.1"/>
    <property type="molecule type" value="Transcribed_RNA"/>
</dbReference>
<organism evidence="8">
    <name type="scientific">Leptocylindrus danicus</name>
    <dbReference type="NCBI Taxonomy" id="163516"/>
    <lineage>
        <taxon>Eukaryota</taxon>
        <taxon>Sar</taxon>
        <taxon>Stramenopiles</taxon>
        <taxon>Ochrophyta</taxon>
        <taxon>Bacillariophyta</taxon>
        <taxon>Coscinodiscophyceae</taxon>
        <taxon>Chaetocerotophycidae</taxon>
        <taxon>Leptocylindrales</taxon>
        <taxon>Leptocylindraceae</taxon>
        <taxon>Leptocylindrus</taxon>
    </lineage>
</organism>
<dbReference type="PANTHER" id="PTHR12385">
    <property type="entry name" value="CHOLINE TRANSPORTER-LIKE (SLC FAMILY 44)"/>
    <property type="match status" value="1"/>
</dbReference>
<reference evidence="8" key="1">
    <citation type="submission" date="2021-01" db="EMBL/GenBank/DDBJ databases">
        <authorList>
            <person name="Corre E."/>
            <person name="Pelletier E."/>
            <person name="Niang G."/>
            <person name="Scheremetjew M."/>
            <person name="Finn R."/>
            <person name="Kale V."/>
            <person name="Holt S."/>
            <person name="Cochrane G."/>
            <person name="Meng A."/>
            <person name="Brown T."/>
            <person name="Cohen L."/>
        </authorList>
    </citation>
    <scope>NUCLEOTIDE SEQUENCE</scope>
    <source>
        <strain evidence="8">B650</strain>
    </source>
</reference>
<evidence type="ECO:0000256" key="1">
    <source>
        <dbReference type="ARBA" id="ARBA00004141"/>
    </source>
</evidence>
<comment type="subcellular location">
    <subcellularLocation>
        <location evidence="6">Cell membrane</location>
        <topology evidence="6">Multi-pass membrane protein</topology>
    </subcellularLocation>
    <subcellularLocation>
        <location evidence="1">Membrane</location>
        <topology evidence="1">Multi-pass membrane protein</topology>
    </subcellularLocation>
</comment>
<feature type="transmembrane region" description="Helical" evidence="6">
    <location>
        <begin position="44"/>
        <end position="61"/>
    </location>
</feature>
<feature type="transmembrane region" description="Helical" evidence="6">
    <location>
        <begin position="186"/>
        <end position="209"/>
    </location>
</feature>
<evidence type="ECO:0000256" key="3">
    <source>
        <dbReference type="ARBA" id="ARBA00022692"/>
    </source>
</evidence>
<evidence type="ECO:0000256" key="6">
    <source>
        <dbReference type="RuleBase" id="RU368066"/>
    </source>
</evidence>
<feature type="region of interest" description="Disordered" evidence="7">
    <location>
        <begin position="1"/>
        <end position="31"/>
    </location>
</feature>
<evidence type="ECO:0000256" key="2">
    <source>
        <dbReference type="ARBA" id="ARBA00007168"/>
    </source>
</evidence>
<feature type="transmembrane region" description="Helical" evidence="6">
    <location>
        <begin position="297"/>
        <end position="316"/>
    </location>
</feature>
<accession>A0A7S2LT46</accession>
<feature type="transmembrane region" description="Helical" evidence="6">
    <location>
        <begin position="145"/>
        <end position="165"/>
    </location>
</feature>
<feature type="transmembrane region" description="Helical" evidence="6">
    <location>
        <begin position="350"/>
        <end position="369"/>
    </location>
</feature>
<dbReference type="InterPro" id="IPR007603">
    <property type="entry name" value="Choline_transptr-like"/>
</dbReference>
<comment type="similarity">
    <text evidence="2 6">Belongs to the CTL (choline transporter-like) family.</text>
</comment>